<proteinExistence type="predicted"/>
<dbReference type="SUPFAM" id="SSF53633">
    <property type="entry name" value="Carbamate kinase-like"/>
    <property type="match status" value="1"/>
</dbReference>
<reference evidence="2" key="1">
    <citation type="journal article" date="2014" name="Front. Microbiol.">
        <title>High frequency of phylogenetically diverse reductive dehalogenase-homologous genes in deep subseafloor sedimentary metagenomes.</title>
        <authorList>
            <person name="Kawai M."/>
            <person name="Futagami T."/>
            <person name="Toyoda A."/>
            <person name="Takaki Y."/>
            <person name="Nishi S."/>
            <person name="Hori S."/>
            <person name="Arai W."/>
            <person name="Tsubouchi T."/>
            <person name="Morono Y."/>
            <person name="Uchiyama I."/>
            <person name="Ito T."/>
            <person name="Fujiyama A."/>
            <person name="Inagaki F."/>
            <person name="Takami H."/>
        </authorList>
    </citation>
    <scope>NUCLEOTIDE SEQUENCE</scope>
    <source>
        <strain evidence="2">Expedition CK06-06</strain>
    </source>
</reference>
<evidence type="ECO:0000259" key="1">
    <source>
        <dbReference type="Pfam" id="PF00696"/>
    </source>
</evidence>
<sequence>YANLIRKVDSILDIGDKLAHWAAILAMNQNGINLTQQYSEIKSFEAFNELKKTNCAISVFLPYKFLKQTDELPHSWSVTSDSITLYLAHKLNLSECFLIKDIDGIYIEGRNQVVKQISTKEYVKLRNSNDLAKNKEDSKKIKKSMPIDSHLVKLIESYKIHCIILNGMKDKDRLVNYFQKNRILNKIFTKINY</sequence>
<name>X1BAJ6_9ZZZZ</name>
<dbReference type="EMBL" id="BART01020835">
    <property type="protein sequence ID" value="GAG92879.1"/>
    <property type="molecule type" value="Genomic_DNA"/>
</dbReference>
<dbReference type="InterPro" id="IPR001048">
    <property type="entry name" value="Asp/Glu/Uridylate_kinase"/>
</dbReference>
<evidence type="ECO:0000313" key="2">
    <source>
        <dbReference type="EMBL" id="GAG92879.1"/>
    </source>
</evidence>
<organism evidence="2">
    <name type="scientific">marine sediment metagenome</name>
    <dbReference type="NCBI Taxonomy" id="412755"/>
    <lineage>
        <taxon>unclassified sequences</taxon>
        <taxon>metagenomes</taxon>
        <taxon>ecological metagenomes</taxon>
    </lineage>
</organism>
<dbReference type="AlphaFoldDB" id="X1BAJ6"/>
<accession>X1BAJ6</accession>
<comment type="caution">
    <text evidence="2">The sequence shown here is derived from an EMBL/GenBank/DDBJ whole genome shotgun (WGS) entry which is preliminary data.</text>
</comment>
<dbReference type="Gene3D" id="3.40.1160.10">
    <property type="entry name" value="Acetylglutamate kinase-like"/>
    <property type="match status" value="1"/>
</dbReference>
<protein>
    <recommendedName>
        <fullName evidence="1">Aspartate/glutamate/uridylate kinase domain-containing protein</fullName>
    </recommendedName>
</protein>
<feature type="domain" description="Aspartate/glutamate/uridylate kinase" evidence="1">
    <location>
        <begin position="7"/>
        <end position="166"/>
    </location>
</feature>
<feature type="non-terminal residue" evidence="2">
    <location>
        <position position="1"/>
    </location>
</feature>
<dbReference type="Pfam" id="PF00696">
    <property type="entry name" value="AA_kinase"/>
    <property type="match status" value="1"/>
</dbReference>
<dbReference type="InterPro" id="IPR036393">
    <property type="entry name" value="AceGlu_kinase-like_sf"/>
</dbReference>
<gene>
    <name evidence="2" type="ORF">S01H4_38612</name>
</gene>